<dbReference type="PROSITE" id="PS50082">
    <property type="entry name" value="WD_REPEATS_2"/>
    <property type="match status" value="1"/>
</dbReference>
<keyword evidence="14" id="KW-1185">Reference proteome</keyword>
<keyword evidence="2" id="KW-0963">Cytoplasm</keyword>
<dbReference type="InterPro" id="IPR015943">
    <property type="entry name" value="WD40/YVTN_repeat-like_dom_sf"/>
</dbReference>
<name>A0A3Q3NLF4_9TELE</name>
<keyword evidence="8" id="KW-0966">Cell projection</keyword>
<evidence type="ECO:0000256" key="4">
    <source>
        <dbReference type="ARBA" id="ARBA00022737"/>
    </source>
</evidence>
<evidence type="ECO:0000256" key="2">
    <source>
        <dbReference type="ARBA" id="ARBA00022490"/>
    </source>
</evidence>
<dbReference type="Proteomes" id="UP000261640">
    <property type="component" value="Unplaced"/>
</dbReference>
<dbReference type="Ensembl" id="ENSMAMT00000035223.2">
    <property type="protein sequence ID" value="ENSMAMP00000034349.1"/>
    <property type="gene ID" value="ENSMAMG00000023083.2"/>
</dbReference>
<evidence type="ECO:0000256" key="3">
    <source>
        <dbReference type="ARBA" id="ARBA00022574"/>
    </source>
</evidence>
<comment type="subcellular location">
    <subcellularLocation>
        <location evidence="1">Cytoplasm</location>
        <location evidence="1">Cytoskeleton</location>
        <location evidence="1">Flagellum axoneme</location>
    </subcellularLocation>
    <subcellularLocation>
        <location evidence="9">Dynein axonemal particle</location>
    </subcellularLocation>
</comment>
<dbReference type="GeneTree" id="ENSGT00940000156209"/>
<dbReference type="GO" id="GO:0005858">
    <property type="term" value="C:axonemal dynein complex"/>
    <property type="evidence" value="ECO:0007669"/>
    <property type="project" value="TreeGrafter"/>
</dbReference>
<sequence>MSSAFILQDYNIYLVGTWGGHIHMCSMSNSVNFLDTYKQHISPVNYIEWSPFRPDVFLSCSSDWTMQLWKQGQFTPVLSFTQAQRAVYTIRWSPNRSTVFAAINGQQLEIWDLKSSIFRPTIVHPAAPGVKVTALLFATGTDCVLVGDSEGQVTFYQLKNFSVVEGQEKINNNEYIVKAGSKGQEPITYCFYK</sequence>
<reference evidence="13" key="1">
    <citation type="submission" date="2025-08" db="UniProtKB">
        <authorList>
            <consortium name="Ensembl"/>
        </authorList>
    </citation>
    <scope>IDENTIFICATION</scope>
</reference>
<dbReference type="GO" id="GO:0045503">
    <property type="term" value="F:dynein light chain binding"/>
    <property type="evidence" value="ECO:0007669"/>
    <property type="project" value="TreeGrafter"/>
</dbReference>
<keyword evidence="6" id="KW-0969">Cilium</keyword>
<evidence type="ECO:0000256" key="10">
    <source>
        <dbReference type="ARBA" id="ARBA00040002"/>
    </source>
</evidence>
<dbReference type="SMART" id="SM00320">
    <property type="entry name" value="WD40"/>
    <property type="match status" value="2"/>
</dbReference>
<evidence type="ECO:0000256" key="6">
    <source>
        <dbReference type="ARBA" id="ARBA00023069"/>
    </source>
</evidence>
<keyword evidence="4" id="KW-0677">Repeat</keyword>
<accession>A0A3Q3NLF4</accession>
<keyword evidence="3 12" id="KW-0853">WD repeat</keyword>
<evidence type="ECO:0000256" key="9">
    <source>
        <dbReference type="ARBA" id="ARBA00024190"/>
    </source>
</evidence>
<evidence type="ECO:0000313" key="13">
    <source>
        <dbReference type="Ensembl" id="ENSMAMP00000034349.1"/>
    </source>
</evidence>
<dbReference type="GO" id="GO:0003341">
    <property type="term" value="P:cilium movement"/>
    <property type="evidence" value="ECO:0007669"/>
    <property type="project" value="TreeGrafter"/>
</dbReference>
<dbReference type="PANTHER" id="PTHR12442">
    <property type="entry name" value="DYNEIN INTERMEDIATE CHAIN"/>
    <property type="match status" value="1"/>
</dbReference>
<evidence type="ECO:0000256" key="8">
    <source>
        <dbReference type="ARBA" id="ARBA00023273"/>
    </source>
</evidence>
<reference evidence="13" key="2">
    <citation type="submission" date="2025-09" db="UniProtKB">
        <authorList>
            <consortium name="Ensembl"/>
        </authorList>
    </citation>
    <scope>IDENTIFICATION</scope>
</reference>
<dbReference type="Pfam" id="PF00400">
    <property type="entry name" value="WD40"/>
    <property type="match status" value="1"/>
</dbReference>
<evidence type="ECO:0000256" key="7">
    <source>
        <dbReference type="ARBA" id="ARBA00023212"/>
    </source>
</evidence>
<evidence type="ECO:0000313" key="14">
    <source>
        <dbReference type="Proteomes" id="UP000261640"/>
    </source>
</evidence>
<evidence type="ECO:0000256" key="1">
    <source>
        <dbReference type="ARBA" id="ARBA00004611"/>
    </source>
</evidence>
<evidence type="ECO:0000256" key="5">
    <source>
        <dbReference type="ARBA" id="ARBA00022846"/>
    </source>
</evidence>
<dbReference type="AlphaFoldDB" id="A0A3Q3NLF4"/>
<dbReference type="PANTHER" id="PTHR12442:SF12">
    <property type="entry name" value="DYNEIN AXONEMAL INTERMEDIATE CHAIN 4"/>
    <property type="match status" value="1"/>
</dbReference>
<feature type="repeat" description="WD" evidence="12">
    <location>
        <begin position="37"/>
        <end position="70"/>
    </location>
</feature>
<evidence type="ECO:0000256" key="12">
    <source>
        <dbReference type="PROSITE-ProRule" id="PRU00221"/>
    </source>
</evidence>
<dbReference type="GO" id="GO:0120293">
    <property type="term" value="C:dynein axonemal particle"/>
    <property type="evidence" value="ECO:0007669"/>
    <property type="project" value="UniProtKB-SubCell"/>
</dbReference>
<protein>
    <recommendedName>
        <fullName evidence="10">Dynein axonemal intermediate chain 4</fullName>
    </recommendedName>
    <alternativeName>
        <fullName evidence="11">WD repeat-containing protein 78</fullName>
    </alternativeName>
</protein>
<dbReference type="GO" id="GO:0045504">
    <property type="term" value="F:dynein heavy chain binding"/>
    <property type="evidence" value="ECO:0007669"/>
    <property type="project" value="TreeGrafter"/>
</dbReference>
<keyword evidence="5" id="KW-0282">Flagellum</keyword>
<proteinExistence type="predicted"/>
<dbReference type="InterPro" id="IPR001680">
    <property type="entry name" value="WD40_rpt"/>
</dbReference>
<evidence type="ECO:0000256" key="11">
    <source>
        <dbReference type="ARBA" id="ARBA00041557"/>
    </source>
</evidence>
<keyword evidence="7" id="KW-0206">Cytoskeleton</keyword>
<dbReference type="InterPro" id="IPR036322">
    <property type="entry name" value="WD40_repeat_dom_sf"/>
</dbReference>
<dbReference type="Gene3D" id="2.130.10.10">
    <property type="entry name" value="YVTN repeat-like/Quinoprotein amine dehydrogenase"/>
    <property type="match status" value="1"/>
</dbReference>
<dbReference type="SUPFAM" id="SSF50978">
    <property type="entry name" value="WD40 repeat-like"/>
    <property type="match status" value="1"/>
</dbReference>
<organism evidence="13 14">
    <name type="scientific">Mastacembelus armatus</name>
    <name type="common">zig-zag eel</name>
    <dbReference type="NCBI Taxonomy" id="205130"/>
    <lineage>
        <taxon>Eukaryota</taxon>
        <taxon>Metazoa</taxon>
        <taxon>Chordata</taxon>
        <taxon>Craniata</taxon>
        <taxon>Vertebrata</taxon>
        <taxon>Euteleostomi</taxon>
        <taxon>Actinopterygii</taxon>
        <taxon>Neopterygii</taxon>
        <taxon>Teleostei</taxon>
        <taxon>Neoteleostei</taxon>
        <taxon>Acanthomorphata</taxon>
        <taxon>Anabantaria</taxon>
        <taxon>Synbranchiformes</taxon>
        <taxon>Mastacembelidae</taxon>
        <taxon>Mastacembelus</taxon>
    </lineage>
</organism>
<dbReference type="InterPro" id="IPR050687">
    <property type="entry name" value="Dynein_IC"/>
</dbReference>
<dbReference type="InParanoid" id="A0A3Q3NLF4"/>